<proteinExistence type="predicted"/>
<dbReference type="Pfam" id="PF23657">
    <property type="entry name" value="DUF7151"/>
    <property type="match status" value="2"/>
</dbReference>
<dbReference type="PANTHER" id="PTHR31018">
    <property type="entry name" value="SPORULATION-SPECIFIC PROTEIN-RELATED"/>
    <property type="match status" value="1"/>
</dbReference>
<feature type="region of interest" description="Disordered" evidence="4">
    <location>
        <begin position="89"/>
        <end position="115"/>
    </location>
</feature>
<dbReference type="AlphaFoldDB" id="A0A7Y4IFL6"/>
<dbReference type="PROSITE" id="PS00018">
    <property type="entry name" value="EF_HAND_1"/>
    <property type="match status" value="1"/>
</dbReference>
<protein>
    <recommendedName>
        <fullName evidence="5">DUF7151 domain-containing protein</fullName>
    </recommendedName>
</protein>
<evidence type="ECO:0000256" key="4">
    <source>
        <dbReference type="SAM" id="MobiDB-lite"/>
    </source>
</evidence>
<evidence type="ECO:0000313" key="7">
    <source>
        <dbReference type="Proteomes" id="UP000533080"/>
    </source>
</evidence>
<sequence>MLMKRMWMVMLVLVTGCDGIDLDRLVRQHPPLTRLEPEPAGANCVHGGHFVRTGLDLNDNGVLDDAEVTVTQYACVTAIPGVLMRVQDEPPGENCTEGGRVYRAGQDSNGNDELEDSEVTREVYGCASSEAVVTRVRAREPFVFPCGENGAVVEAGQDQDGNGVLDDSEVRATSNLCVLPSEVRLRQSPAPAGAACPTHSTQVDVGTDGDADGLFEDEEVMSSMFVCQPLHTLDGTYRVRNAVDLVALEGISRVRGNLYFDAGSVTEARLPDLMMVEGALEIIDTSLEHVEMPSLRIVGGPLTVARNSALTTLTLGSGSRAPLRVWGDFSLVSNPLLPTLAGVSAVLPGNNIVLKDNDALEGGYFTFTSALLGSITLEDNAKLSTLPFRHLEWLGGSLNIIGNSALSTLSGTVLHTVVGDLVIENNDVLSGLWGMPALTSIGGALRVRDNATLRSVEGLNELTQVGTLEFDHNPALEDAGEFPKLARVTSGMRFNANAVLKDLWGLQKVQNSGFLFIGNNPQLSRLMGFDRLLSLKVLTVENNASLTDLSDLVLLQSVEELYVLSNENLLRLNLNALESVTGIFTVTENPRLPTCLAVSLAARVNTGGAPEIRGNDSSTPCD</sequence>
<dbReference type="GO" id="GO:0030313">
    <property type="term" value="C:cell envelope"/>
    <property type="evidence" value="ECO:0007669"/>
    <property type="project" value="UniProtKB-SubCell"/>
</dbReference>
<keyword evidence="3" id="KW-0325">Glycoprotein</keyword>
<feature type="domain" description="DUF7151" evidence="5">
    <location>
        <begin position="32"/>
        <end position="75"/>
    </location>
</feature>
<dbReference type="InterPro" id="IPR055575">
    <property type="entry name" value="DUF7151"/>
</dbReference>
<keyword evidence="2" id="KW-0732">Signal</keyword>
<comment type="subcellular location">
    <subcellularLocation>
        <location evidence="1">Cell envelope</location>
    </subcellularLocation>
</comment>
<comment type="caution">
    <text evidence="6">The sequence shown here is derived from an EMBL/GenBank/DDBJ whole genome shotgun (WGS) entry which is preliminary data.</text>
</comment>
<organism evidence="6 7">
    <name type="scientific">Myxococcus xanthus</name>
    <dbReference type="NCBI Taxonomy" id="34"/>
    <lineage>
        <taxon>Bacteria</taxon>
        <taxon>Pseudomonadati</taxon>
        <taxon>Myxococcota</taxon>
        <taxon>Myxococcia</taxon>
        <taxon>Myxococcales</taxon>
        <taxon>Cystobacterineae</taxon>
        <taxon>Myxococcaceae</taxon>
        <taxon>Myxococcus</taxon>
    </lineage>
</organism>
<dbReference type="InterPro" id="IPR032675">
    <property type="entry name" value="LRR_dom_sf"/>
</dbReference>
<evidence type="ECO:0000256" key="3">
    <source>
        <dbReference type="ARBA" id="ARBA00023180"/>
    </source>
</evidence>
<accession>A0A7Y4IFL6</accession>
<dbReference type="PANTHER" id="PTHR31018:SF3">
    <property type="entry name" value="RECEPTOR PROTEIN-TYROSINE KINASE"/>
    <property type="match status" value="1"/>
</dbReference>
<dbReference type="Proteomes" id="UP000533080">
    <property type="component" value="Unassembled WGS sequence"/>
</dbReference>
<dbReference type="InterPro" id="IPR051648">
    <property type="entry name" value="CWI-Assembly_Regulator"/>
</dbReference>
<dbReference type="PROSITE" id="PS51257">
    <property type="entry name" value="PROKAR_LIPOPROTEIN"/>
    <property type="match status" value="1"/>
</dbReference>
<evidence type="ECO:0000256" key="1">
    <source>
        <dbReference type="ARBA" id="ARBA00004196"/>
    </source>
</evidence>
<name>A0A7Y4IFL6_MYXXA</name>
<dbReference type="SUPFAM" id="SSF52058">
    <property type="entry name" value="L domain-like"/>
    <property type="match status" value="3"/>
</dbReference>
<feature type="domain" description="DUF7151" evidence="5">
    <location>
        <begin position="83"/>
        <end position="126"/>
    </location>
</feature>
<gene>
    <name evidence="6" type="ORF">HNV28_07435</name>
</gene>
<evidence type="ECO:0000256" key="2">
    <source>
        <dbReference type="ARBA" id="ARBA00022729"/>
    </source>
</evidence>
<evidence type="ECO:0000259" key="5">
    <source>
        <dbReference type="Pfam" id="PF23657"/>
    </source>
</evidence>
<evidence type="ECO:0000313" key="6">
    <source>
        <dbReference type="EMBL" id="NOJ78171.1"/>
    </source>
</evidence>
<dbReference type="EMBL" id="JABFNT010000017">
    <property type="protein sequence ID" value="NOJ78171.1"/>
    <property type="molecule type" value="Genomic_DNA"/>
</dbReference>
<dbReference type="Gene3D" id="3.80.10.10">
    <property type="entry name" value="Ribonuclease Inhibitor"/>
    <property type="match status" value="1"/>
</dbReference>
<reference evidence="6 7" key="1">
    <citation type="submission" date="2020-05" db="EMBL/GenBank/DDBJ databases">
        <authorList>
            <person name="Whitworth D."/>
        </authorList>
    </citation>
    <scope>NUCLEOTIDE SEQUENCE [LARGE SCALE GENOMIC DNA]</scope>
    <source>
        <strain evidence="6 7">AM005</strain>
    </source>
</reference>
<dbReference type="InterPro" id="IPR018247">
    <property type="entry name" value="EF_Hand_1_Ca_BS"/>
</dbReference>